<sequence>GIDWLGFHNEKGSGHKGEYRGFPNAIHKQDGNYFHALNAGTDLSTSVVDIESAQHVRITFTSENKQWQGQWDFYPQRLD</sequence>
<feature type="non-terminal residue" evidence="1">
    <location>
        <position position="79"/>
    </location>
</feature>
<proteinExistence type="predicted"/>
<dbReference type="Proteomes" id="UP001225933">
    <property type="component" value="Unassembled WGS sequence"/>
</dbReference>
<protein>
    <submittedName>
        <fullName evidence="1">Uncharacterized protein</fullName>
    </submittedName>
</protein>
<comment type="caution">
    <text evidence="1">The sequence shown here is derived from an EMBL/GenBank/DDBJ whole genome shotgun (WGS) entry which is preliminary data.</text>
</comment>
<dbReference type="EMBL" id="JAUHGV010000316">
    <property type="protein sequence ID" value="MDN4015333.1"/>
    <property type="molecule type" value="Genomic_DNA"/>
</dbReference>
<gene>
    <name evidence="1" type="ORF">QX233_23055</name>
</gene>
<accession>A0AAJ1VM78</accession>
<organism evidence="1 2">
    <name type="scientific">Chryseobacterium gambrini</name>
    <dbReference type="NCBI Taxonomy" id="373672"/>
    <lineage>
        <taxon>Bacteria</taxon>
        <taxon>Pseudomonadati</taxon>
        <taxon>Bacteroidota</taxon>
        <taxon>Flavobacteriia</taxon>
        <taxon>Flavobacteriales</taxon>
        <taxon>Weeksellaceae</taxon>
        <taxon>Chryseobacterium group</taxon>
        <taxon>Chryseobacterium</taxon>
    </lineage>
</organism>
<feature type="non-terminal residue" evidence="1">
    <location>
        <position position="1"/>
    </location>
</feature>
<evidence type="ECO:0000313" key="2">
    <source>
        <dbReference type="Proteomes" id="UP001225933"/>
    </source>
</evidence>
<dbReference type="AlphaFoldDB" id="A0AAJ1VM78"/>
<reference evidence="1" key="1">
    <citation type="submission" date="2023-06" db="EMBL/GenBank/DDBJ databases">
        <title>Two Chryseobacterium gambrini strains from China.</title>
        <authorList>
            <person name="Zeng J."/>
            <person name="Wu Y."/>
        </authorList>
    </citation>
    <scope>NUCLEOTIDE SEQUENCE</scope>
    <source>
        <strain evidence="1">SQ219</strain>
    </source>
</reference>
<name>A0AAJ1VM78_9FLAO</name>
<dbReference type="RefSeq" id="WP_290343855.1">
    <property type="nucleotide sequence ID" value="NZ_JAUHGV010000316.1"/>
</dbReference>
<evidence type="ECO:0000313" key="1">
    <source>
        <dbReference type="EMBL" id="MDN4015333.1"/>
    </source>
</evidence>